<name>A0A1F5N2D7_9BACT</name>
<organism evidence="3 4">
    <name type="scientific">Candidatus Daviesbacteria bacterium RIFOXYD1_FULL_41_10</name>
    <dbReference type="NCBI Taxonomy" id="1797801"/>
    <lineage>
        <taxon>Bacteria</taxon>
        <taxon>Candidatus Daviesiibacteriota</taxon>
    </lineage>
</organism>
<sequence>MDKVNILGVNVDNINMEGAKDRVVGWLRKDSPASMRNEKHYIVTPNPEFVMAAQKDPGFKDIINKADLAIPDGIGLRLRGDLESTISGVDLMERLVELSSDLGATVGFLGGEEGVAKRCAECLQKKYPGLKISFAEDGGKIDDEGNWVGIKKPVWEPNRHPNLNPTSLPDTDILFVAFGQVKQEKWIYKNLPKIPVKIAMGVGGAFDEISGKVPRIPSILHKMGLKWLFRLILEPWRIKRQLALVRYVWKILTG</sequence>
<dbReference type="Proteomes" id="UP000177135">
    <property type="component" value="Unassembled WGS sequence"/>
</dbReference>
<dbReference type="Pfam" id="PF03808">
    <property type="entry name" value="Glyco_tran_WecG"/>
    <property type="match status" value="1"/>
</dbReference>
<keyword evidence="1" id="KW-0328">Glycosyltransferase</keyword>
<dbReference type="PANTHER" id="PTHR34136:SF1">
    <property type="entry name" value="UDP-N-ACETYL-D-MANNOSAMINURONIC ACID TRANSFERASE"/>
    <property type="match status" value="1"/>
</dbReference>
<dbReference type="AlphaFoldDB" id="A0A1F5N2D7"/>
<evidence type="ECO:0000256" key="1">
    <source>
        <dbReference type="ARBA" id="ARBA00022676"/>
    </source>
</evidence>
<keyword evidence="2" id="KW-0808">Transferase</keyword>
<dbReference type="PANTHER" id="PTHR34136">
    <property type="match status" value="1"/>
</dbReference>
<dbReference type="NCBIfam" id="TIGR00696">
    <property type="entry name" value="wecG_tagA_cpsF"/>
    <property type="match status" value="1"/>
</dbReference>
<gene>
    <name evidence="3" type="ORF">A2617_00735</name>
</gene>
<dbReference type="EMBL" id="MFEC01000006">
    <property type="protein sequence ID" value="OGE71733.1"/>
    <property type="molecule type" value="Genomic_DNA"/>
</dbReference>
<dbReference type="InterPro" id="IPR004629">
    <property type="entry name" value="WecG_TagA_CpsF"/>
</dbReference>
<protein>
    <submittedName>
        <fullName evidence="3">Uncharacterized protein</fullName>
    </submittedName>
</protein>
<accession>A0A1F5N2D7</accession>
<evidence type="ECO:0000256" key="2">
    <source>
        <dbReference type="ARBA" id="ARBA00022679"/>
    </source>
</evidence>
<proteinExistence type="predicted"/>
<comment type="caution">
    <text evidence="3">The sequence shown here is derived from an EMBL/GenBank/DDBJ whole genome shotgun (WGS) entry which is preliminary data.</text>
</comment>
<evidence type="ECO:0000313" key="3">
    <source>
        <dbReference type="EMBL" id="OGE71733.1"/>
    </source>
</evidence>
<reference evidence="3 4" key="1">
    <citation type="journal article" date="2016" name="Nat. Commun.">
        <title>Thousands of microbial genomes shed light on interconnected biogeochemical processes in an aquifer system.</title>
        <authorList>
            <person name="Anantharaman K."/>
            <person name="Brown C.T."/>
            <person name="Hug L.A."/>
            <person name="Sharon I."/>
            <person name="Castelle C.J."/>
            <person name="Probst A.J."/>
            <person name="Thomas B.C."/>
            <person name="Singh A."/>
            <person name="Wilkins M.J."/>
            <person name="Karaoz U."/>
            <person name="Brodie E.L."/>
            <person name="Williams K.H."/>
            <person name="Hubbard S.S."/>
            <person name="Banfield J.F."/>
        </authorList>
    </citation>
    <scope>NUCLEOTIDE SEQUENCE [LARGE SCALE GENOMIC DNA]</scope>
</reference>
<dbReference type="GO" id="GO:0016758">
    <property type="term" value="F:hexosyltransferase activity"/>
    <property type="evidence" value="ECO:0007669"/>
    <property type="project" value="TreeGrafter"/>
</dbReference>
<evidence type="ECO:0000313" key="4">
    <source>
        <dbReference type="Proteomes" id="UP000177135"/>
    </source>
</evidence>
<dbReference type="CDD" id="cd06533">
    <property type="entry name" value="Glyco_transf_WecG_TagA"/>
    <property type="match status" value="1"/>
</dbReference>